<comment type="caution">
    <text evidence="4">The sequence shown here is derived from an EMBL/GenBank/DDBJ whole genome shotgun (WGS) entry which is preliminary data.</text>
</comment>
<proteinExistence type="predicted"/>
<dbReference type="FunFam" id="3.20.20.140:FF:000005">
    <property type="entry name" value="TatD family hydrolase"/>
    <property type="match status" value="1"/>
</dbReference>
<evidence type="ECO:0000256" key="2">
    <source>
        <dbReference type="ARBA" id="ARBA00022801"/>
    </source>
</evidence>
<evidence type="ECO:0000256" key="1">
    <source>
        <dbReference type="ARBA" id="ARBA00022723"/>
    </source>
</evidence>
<dbReference type="PANTHER" id="PTHR46124">
    <property type="entry name" value="D-AMINOACYL-TRNA DEACYLASE"/>
    <property type="match status" value="1"/>
</dbReference>
<dbReference type="AlphaFoldDB" id="E4L9I6"/>
<dbReference type="Gene3D" id="3.20.20.140">
    <property type="entry name" value="Metal-dependent hydrolases"/>
    <property type="match status" value="1"/>
</dbReference>
<name>E4L9I6_9FIRM</name>
<keyword evidence="2 4" id="KW-0378">Hydrolase</keyword>
<reference evidence="4 5" key="1">
    <citation type="submission" date="2010-11" db="EMBL/GenBank/DDBJ databases">
        <authorList>
            <person name="Durkin A.S."/>
            <person name="Madupu R."/>
            <person name="Torralba M."/>
            <person name="Gillis M."/>
            <person name="Methe B."/>
            <person name="Sutton G."/>
            <person name="Nelson K.E."/>
        </authorList>
    </citation>
    <scope>NUCLEOTIDE SEQUENCE [LARGE SCALE GENOMIC DNA]</scope>
    <source>
        <strain evidence="4 5">UPII 345-E</strain>
    </source>
</reference>
<dbReference type="PIRSF" id="PIRSF005902">
    <property type="entry name" value="DNase_TatD"/>
    <property type="match status" value="1"/>
</dbReference>
<evidence type="ECO:0000313" key="5">
    <source>
        <dbReference type="Proteomes" id="UP000004594"/>
    </source>
</evidence>
<feature type="binding site" evidence="3">
    <location>
        <position position="92"/>
    </location>
    <ligand>
        <name>a divalent metal cation</name>
        <dbReference type="ChEBI" id="CHEBI:60240"/>
        <label>1</label>
    </ligand>
</feature>
<organism evidence="4 5">
    <name type="scientific">Dialister micraerophilus UPII 345-E</name>
    <dbReference type="NCBI Taxonomy" id="910314"/>
    <lineage>
        <taxon>Bacteria</taxon>
        <taxon>Bacillati</taxon>
        <taxon>Bacillota</taxon>
        <taxon>Negativicutes</taxon>
        <taxon>Veillonellales</taxon>
        <taxon>Veillonellaceae</taxon>
        <taxon>Dialister</taxon>
    </lineage>
</organism>
<dbReference type="GO" id="GO:0016788">
    <property type="term" value="F:hydrolase activity, acting on ester bonds"/>
    <property type="evidence" value="ECO:0007669"/>
    <property type="project" value="InterPro"/>
</dbReference>
<dbReference type="EMBL" id="AENT01000024">
    <property type="protein sequence ID" value="EFR42506.1"/>
    <property type="molecule type" value="Genomic_DNA"/>
</dbReference>
<feature type="binding site" evidence="3">
    <location>
        <position position="128"/>
    </location>
    <ligand>
        <name>a divalent metal cation</name>
        <dbReference type="ChEBI" id="CHEBI:60240"/>
        <label>2</label>
    </ligand>
</feature>
<dbReference type="Proteomes" id="UP000004594">
    <property type="component" value="Unassembled WGS sequence"/>
</dbReference>
<accession>E4L9I6</accession>
<dbReference type="InterPro" id="IPR001130">
    <property type="entry name" value="TatD-like"/>
</dbReference>
<dbReference type="SUPFAM" id="SSF51556">
    <property type="entry name" value="Metallo-dependent hydrolases"/>
    <property type="match status" value="1"/>
</dbReference>
<dbReference type="InterPro" id="IPR018228">
    <property type="entry name" value="DNase_TatD-rel_CS"/>
</dbReference>
<dbReference type="eggNOG" id="COG0084">
    <property type="taxonomic scope" value="Bacteria"/>
</dbReference>
<dbReference type="Pfam" id="PF01026">
    <property type="entry name" value="TatD_DNase"/>
    <property type="match status" value="1"/>
</dbReference>
<dbReference type="GO" id="GO:0046872">
    <property type="term" value="F:metal ion binding"/>
    <property type="evidence" value="ECO:0007669"/>
    <property type="project" value="UniProtKB-KW"/>
</dbReference>
<dbReference type="PROSITE" id="PS01090">
    <property type="entry name" value="TATD_2"/>
    <property type="match status" value="1"/>
</dbReference>
<dbReference type="InterPro" id="IPR032466">
    <property type="entry name" value="Metal_Hydrolase"/>
</dbReference>
<dbReference type="PROSITE" id="PS01091">
    <property type="entry name" value="TATD_3"/>
    <property type="match status" value="1"/>
</dbReference>
<dbReference type="PANTHER" id="PTHR46124:SF2">
    <property type="entry name" value="D-AMINOACYL-TRNA DEACYLASE"/>
    <property type="match status" value="1"/>
</dbReference>
<dbReference type="RefSeq" id="WP_007554778.1">
    <property type="nucleotide sequence ID" value="NZ_AENT01000024.1"/>
</dbReference>
<gene>
    <name evidence="4" type="ORF">HMPREF9220_0412</name>
</gene>
<evidence type="ECO:0000313" key="4">
    <source>
        <dbReference type="EMBL" id="EFR42506.1"/>
    </source>
</evidence>
<dbReference type="CDD" id="cd01310">
    <property type="entry name" value="TatD_DNAse"/>
    <property type="match status" value="1"/>
</dbReference>
<feature type="binding site" evidence="3">
    <location>
        <position position="153"/>
    </location>
    <ligand>
        <name>a divalent metal cation</name>
        <dbReference type="ChEBI" id="CHEBI:60240"/>
        <label>2</label>
    </ligand>
</feature>
<protein>
    <submittedName>
        <fullName evidence="4">Hydrolase, TatD family</fullName>
    </submittedName>
</protein>
<dbReference type="OrthoDB" id="9810005at2"/>
<sequence>MIKYYDIGINLFTNSYKDEMKIINDARDAGVECILTGSSGRENELVNEFTKKHDVYGTAGIHPHEAENATEKDFKRIEEIIKTNDKIIAVGECGLDYNRMFSEKEVQLTCFKRHIELAVKLDKPLFLHMRDADEDFIKCFEGYENICKKSVVHCYTSGRKTLEVLLEMGFYIGITGWICDERRADELRNAVEIIPKERLLLETDSPYLTPRGRKLPRTNVPQNIVYVAQELAKYMPLSEEEIISNAKKNTEDLFGI</sequence>
<keyword evidence="1 3" id="KW-0479">Metal-binding</keyword>
<evidence type="ECO:0000256" key="3">
    <source>
        <dbReference type="PIRSR" id="PIRSR005902-1"/>
    </source>
</evidence>
<feature type="binding site" evidence="3">
    <location>
        <position position="204"/>
    </location>
    <ligand>
        <name>a divalent metal cation</name>
        <dbReference type="ChEBI" id="CHEBI:60240"/>
        <label>1</label>
    </ligand>
</feature>